<keyword evidence="2" id="KW-0238">DNA-binding</keyword>
<keyword evidence="3" id="KW-1185">Reference proteome</keyword>
<dbReference type="InterPro" id="IPR012340">
    <property type="entry name" value="NA-bd_OB-fold"/>
</dbReference>
<accession>A0A830EXJ8</accession>
<evidence type="ECO:0000313" key="3">
    <source>
        <dbReference type="Proteomes" id="UP000628840"/>
    </source>
</evidence>
<evidence type="ECO:0000256" key="1">
    <source>
        <dbReference type="SAM" id="Coils"/>
    </source>
</evidence>
<dbReference type="OrthoDB" id="170249at2157"/>
<comment type="caution">
    <text evidence="2">The sequence shown here is derived from an EMBL/GenBank/DDBJ whole genome shotgun (WGS) entry which is preliminary data.</text>
</comment>
<name>A0A830EXJ8_9EURY</name>
<dbReference type="EMBL" id="BMPF01000005">
    <property type="protein sequence ID" value="GGL41641.1"/>
    <property type="molecule type" value="Genomic_DNA"/>
</dbReference>
<dbReference type="Gene3D" id="2.40.50.140">
    <property type="entry name" value="Nucleic acid-binding proteins"/>
    <property type="match status" value="1"/>
</dbReference>
<dbReference type="GO" id="GO:0003677">
    <property type="term" value="F:DNA binding"/>
    <property type="evidence" value="ECO:0007669"/>
    <property type="project" value="UniProtKB-KW"/>
</dbReference>
<proteinExistence type="predicted"/>
<dbReference type="Proteomes" id="UP000628840">
    <property type="component" value="Unassembled WGS sequence"/>
</dbReference>
<dbReference type="FunFam" id="2.40.50.140:FF:000301">
    <property type="entry name" value="Replication protein A"/>
    <property type="match status" value="1"/>
</dbReference>
<evidence type="ECO:0000313" key="2">
    <source>
        <dbReference type="EMBL" id="GGL41641.1"/>
    </source>
</evidence>
<keyword evidence="1" id="KW-0175">Coiled coil</keyword>
<gene>
    <name evidence="2" type="ORF">GCM10009037_26550</name>
</gene>
<dbReference type="CDD" id="cd04491">
    <property type="entry name" value="SoSSB_OBF"/>
    <property type="match status" value="1"/>
</dbReference>
<dbReference type="AlphaFoldDB" id="A0A830EXJ8"/>
<organism evidence="2 3">
    <name type="scientific">Halarchaeum grantii</name>
    <dbReference type="NCBI Taxonomy" id="1193105"/>
    <lineage>
        <taxon>Archaea</taxon>
        <taxon>Methanobacteriati</taxon>
        <taxon>Methanobacteriota</taxon>
        <taxon>Stenosarchaea group</taxon>
        <taxon>Halobacteria</taxon>
        <taxon>Halobacteriales</taxon>
        <taxon>Halobacteriaceae</taxon>
    </lineage>
</organism>
<protein>
    <submittedName>
        <fullName evidence="2">DNA-binding protein</fullName>
    </submittedName>
</protein>
<feature type="coiled-coil region" evidence="1">
    <location>
        <begin position="74"/>
        <end position="101"/>
    </location>
</feature>
<reference evidence="2 3" key="1">
    <citation type="journal article" date="2019" name="Int. J. Syst. Evol. Microbiol.">
        <title>The Global Catalogue of Microorganisms (GCM) 10K type strain sequencing project: providing services to taxonomists for standard genome sequencing and annotation.</title>
        <authorList>
            <consortium name="The Broad Institute Genomics Platform"/>
            <consortium name="The Broad Institute Genome Sequencing Center for Infectious Disease"/>
            <person name="Wu L."/>
            <person name="Ma J."/>
        </authorList>
    </citation>
    <scope>NUCLEOTIDE SEQUENCE [LARGE SCALE GENOMIC DNA]</scope>
    <source>
        <strain evidence="2 3">JCM 19585</strain>
    </source>
</reference>
<dbReference type="SUPFAM" id="SSF50249">
    <property type="entry name" value="Nucleic acid-binding proteins"/>
    <property type="match status" value="1"/>
</dbReference>
<sequence>MSSNNASGKVVSVDEQAFEDIERETVDEDGFTVVAATPAFQATVQEETQAKVDANHPEGIADADQERIPGVTLAQEERIQAREAELERISAQAELGEQEGRAERARDVAAERSAAWNREFDRRAASVDRSLSPDHDPREMLSRDELGMVNEQAIRVAGNLDGWSRAAISRRLAQAVLDGADVPTAVLDVKQALEAAPGQVIPIDRVEDVDRGEVSVEGIVTQLWEPASAKIAQVGLLEDETGRIKFTSWVRSNAKHVEEGERVQIRGASTSWYQGRVSIAVTGWSTMHFPEREDWWE</sequence>
<dbReference type="RefSeq" id="WP_188884170.1">
    <property type="nucleotide sequence ID" value="NZ_BMPF01000005.1"/>
</dbReference>